<keyword evidence="2" id="KW-1185">Reference proteome</keyword>
<name>A0ACC2SD90_9FUNG</name>
<accession>A0ACC2SD90</accession>
<evidence type="ECO:0000313" key="2">
    <source>
        <dbReference type="Proteomes" id="UP001165960"/>
    </source>
</evidence>
<dbReference type="Proteomes" id="UP001165960">
    <property type="component" value="Unassembled WGS sequence"/>
</dbReference>
<evidence type="ECO:0000313" key="1">
    <source>
        <dbReference type="EMBL" id="KAJ9060239.1"/>
    </source>
</evidence>
<dbReference type="EMBL" id="QTSX02005224">
    <property type="protein sequence ID" value="KAJ9060239.1"/>
    <property type="molecule type" value="Genomic_DNA"/>
</dbReference>
<gene>
    <name evidence="1" type="ORF">DSO57_1032979</name>
</gene>
<sequence length="725" mass="81653">MCDTRSATLLATIAPRLLFIKQYKSLTPSKIMSSQELSQDSKTDEGIFIKPKVSSVVFDEKRNVHFYIGKNIGEGGFATCYEATCSITGKVICCKTIWKAKLQQAPAKLRVRNEVSIHRKMNHPNVVKYYSSIEDADFVFIFMEICRQGSLKDLLFHRKILTEPEVRFYMLQLLSAVEYFMESKVIHRDLKLANIFVAEDMTLRIGDFGLACKLEAGQDRRTTRCGTPNYTAPEVLYQDSHSYEVDMWGLGIIMYTLLVGTPPFQGSGKLKETYFKIQTAELKFPPRANISPEAWDLITLILRAKPEERPDFHQVRSHPFFQGFTPSSLSKDTFRYPPRFAGDRSLTLKQGLDADGFASPSLIPGLSSPHKRGRFGPAYNPNSPVPPPKTYCFKELEDVAPKPLAQETEVKCIPTPQAVFPGPLSTECAAKESLAEQENTKAVQLQQDDKPMAAVPNSTIIQDAHNIYTKIKELIALGKTTSQIEEIIGEADLTIPNFISKWIFYGENYGQAYEFIDGTIGVNFSDMSSLILASDKEYFEFVEIQDNQHLVTYYTRAEFLKFDSRKLAFFDCFVKKLITATPAINDNVKSELLTASLQMSAEIPETTSREPTLPYLLKVNKTKYGKFLRLSNSSIQMNLEGDHSFVLGDKGRCIVAIPKKGTAIQSYSLVNILMQYEQASKAGDPVKKSLSALYSRVSYFLDIISLVAQRKHICQPQKSPLSMQT</sequence>
<organism evidence="1 2">
    <name type="scientific">Entomophthora muscae</name>
    <dbReference type="NCBI Taxonomy" id="34485"/>
    <lineage>
        <taxon>Eukaryota</taxon>
        <taxon>Fungi</taxon>
        <taxon>Fungi incertae sedis</taxon>
        <taxon>Zoopagomycota</taxon>
        <taxon>Entomophthoromycotina</taxon>
        <taxon>Entomophthoromycetes</taxon>
        <taxon>Entomophthorales</taxon>
        <taxon>Entomophthoraceae</taxon>
        <taxon>Entomophthora</taxon>
    </lineage>
</organism>
<proteinExistence type="predicted"/>
<protein>
    <submittedName>
        <fullName evidence="1">Uncharacterized protein</fullName>
    </submittedName>
</protein>
<reference evidence="1" key="1">
    <citation type="submission" date="2022-04" db="EMBL/GenBank/DDBJ databases">
        <title>Genome of the entomopathogenic fungus Entomophthora muscae.</title>
        <authorList>
            <person name="Elya C."/>
            <person name="Lovett B.R."/>
            <person name="Lee E."/>
            <person name="Macias A.M."/>
            <person name="Hajek A.E."/>
            <person name="De Bivort B.L."/>
            <person name="Kasson M.T."/>
            <person name="De Fine Licht H.H."/>
            <person name="Stajich J.E."/>
        </authorList>
    </citation>
    <scope>NUCLEOTIDE SEQUENCE</scope>
    <source>
        <strain evidence="1">Berkeley</strain>
    </source>
</reference>
<comment type="caution">
    <text evidence="1">The sequence shown here is derived from an EMBL/GenBank/DDBJ whole genome shotgun (WGS) entry which is preliminary data.</text>
</comment>